<proteinExistence type="predicted"/>
<dbReference type="AlphaFoldDB" id="A0A3G1KRQ7"/>
<evidence type="ECO:0000313" key="2">
    <source>
        <dbReference type="EMBL" id="ATW25126.1"/>
    </source>
</evidence>
<dbReference type="InterPro" id="IPR024617">
    <property type="entry name" value="DUF3870"/>
</dbReference>
<dbReference type="Pfam" id="PF12986">
    <property type="entry name" value="DUF3870"/>
    <property type="match status" value="1"/>
</dbReference>
<evidence type="ECO:0000313" key="3">
    <source>
        <dbReference type="Proteomes" id="UP000323521"/>
    </source>
</evidence>
<dbReference type="EMBL" id="CP017634">
    <property type="protein sequence ID" value="ATW25126.1"/>
    <property type="molecule type" value="Genomic_DNA"/>
</dbReference>
<accession>A0A3G1KRQ7</accession>
<name>A0A3G1KRQ7_FORW1</name>
<keyword evidence="3" id="KW-1185">Reference proteome</keyword>
<dbReference type="RefSeq" id="WP_148134374.1">
    <property type="nucleotide sequence ID" value="NZ_CP017634.1"/>
</dbReference>
<reference evidence="2 3" key="1">
    <citation type="submission" date="2016-10" db="EMBL/GenBank/DDBJ databases">
        <title>Complete Genome Sequence of Peptococcaceae strain DCMF.</title>
        <authorList>
            <person name="Edwards R.J."/>
            <person name="Holland S.I."/>
            <person name="Deshpande N.P."/>
            <person name="Wong Y.K."/>
            <person name="Ertan H."/>
            <person name="Manefield M."/>
            <person name="Russell T.L."/>
            <person name="Lee M.J."/>
        </authorList>
    </citation>
    <scope>NUCLEOTIDE SEQUENCE [LARGE SCALE GENOMIC DNA]</scope>
    <source>
        <strain evidence="2 3">DCMF</strain>
    </source>
</reference>
<dbReference type="KEGG" id="fwa:DCMF_10400"/>
<sequence>MRNEGGEQIRARTVFLAGHAALPQGMAAKGPFDHLAVVVEIDRKYGVIVNAQCTLITDLANDIVHHCLVGFCLADGVDILISEIMDTYHGAAKNAIIASLKDLYREYNKYRGM</sequence>
<gene>
    <name evidence="2" type="ORF">DCMF_10400</name>
</gene>
<dbReference type="Proteomes" id="UP000323521">
    <property type="component" value="Chromosome"/>
</dbReference>
<evidence type="ECO:0000259" key="1">
    <source>
        <dbReference type="Pfam" id="PF12986"/>
    </source>
</evidence>
<organism evidence="2 3">
    <name type="scientific">Formimonas warabiya</name>
    <dbReference type="NCBI Taxonomy" id="1761012"/>
    <lineage>
        <taxon>Bacteria</taxon>
        <taxon>Bacillati</taxon>
        <taxon>Bacillota</taxon>
        <taxon>Clostridia</taxon>
        <taxon>Eubacteriales</taxon>
        <taxon>Peptococcaceae</taxon>
        <taxon>Candidatus Formimonas</taxon>
    </lineage>
</organism>
<feature type="domain" description="DUF3870" evidence="1">
    <location>
        <begin position="15"/>
        <end position="107"/>
    </location>
</feature>
<protein>
    <recommendedName>
        <fullName evidence="1">DUF3870 domain-containing protein</fullName>
    </recommendedName>
</protein>
<dbReference type="OrthoDB" id="7061730at2"/>